<dbReference type="InterPro" id="IPR001401">
    <property type="entry name" value="Dynamin_GTPase"/>
</dbReference>
<evidence type="ECO:0000256" key="2">
    <source>
        <dbReference type="ARBA" id="ARBA00023134"/>
    </source>
</evidence>
<gene>
    <name evidence="4" type="ORF">NP493_732g02041</name>
</gene>
<evidence type="ECO:0000259" key="3">
    <source>
        <dbReference type="PROSITE" id="PS51718"/>
    </source>
</evidence>
<dbReference type="SMART" id="SM00053">
    <property type="entry name" value="DYNc"/>
    <property type="match status" value="1"/>
</dbReference>
<dbReference type="InterPro" id="IPR030381">
    <property type="entry name" value="G_DYNAMIN_dom"/>
</dbReference>
<dbReference type="InterPro" id="IPR045063">
    <property type="entry name" value="Dynamin_N"/>
</dbReference>
<keyword evidence="1" id="KW-0547">Nucleotide-binding</keyword>
<dbReference type="Pfam" id="PF00350">
    <property type="entry name" value="Dynamin_N"/>
    <property type="match status" value="1"/>
</dbReference>
<accession>A0AAD9KQB1</accession>
<dbReference type="GO" id="GO:0016185">
    <property type="term" value="P:synaptic vesicle budding from presynaptic endocytic zone membrane"/>
    <property type="evidence" value="ECO:0007669"/>
    <property type="project" value="TreeGrafter"/>
</dbReference>
<dbReference type="Gene3D" id="3.40.50.300">
    <property type="entry name" value="P-loop containing nucleotide triphosphate hydrolases"/>
    <property type="match status" value="1"/>
</dbReference>
<comment type="caution">
    <text evidence="4">The sequence shown here is derived from an EMBL/GenBank/DDBJ whole genome shotgun (WGS) entry which is preliminary data.</text>
</comment>
<evidence type="ECO:0000256" key="1">
    <source>
        <dbReference type="ARBA" id="ARBA00022741"/>
    </source>
</evidence>
<dbReference type="Proteomes" id="UP001209878">
    <property type="component" value="Unassembled WGS sequence"/>
</dbReference>
<dbReference type="PRINTS" id="PR00195">
    <property type="entry name" value="DYNAMIN"/>
</dbReference>
<dbReference type="InterPro" id="IPR027417">
    <property type="entry name" value="P-loop_NTPase"/>
</dbReference>
<dbReference type="GO" id="GO:0005886">
    <property type="term" value="C:plasma membrane"/>
    <property type="evidence" value="ECO:0007669"/>
    <property type="project" value="TreeGrafter"/>
</dbReference>
<dbReference type="AlphaFoldDB" id="A0AAD9KQB1"/>
<proteinExistence type="predicted"/>
<evidence type="ECO:0000313" key="5">
    <source>
        <dbReference type="Proteomes" id="UP001209878"/>
    </source>
</evidence>
<protein>
    <recommendedName>
        <fullName evidence="3">Dynamin-type G domain-containing protein</fullName>
    </recommendedName>
</protein>
<dbReference type="GO" id="GO:0098793">
    <property type="term" value="C:presynapse"/>
    <property type="evidence" value="ECO:0007669"/>
    <property type="project" value="GOC"/>
</dbReference>
<dbReference type="CDD" id="cd08771">
    <property type="entry name" value="DLP_1"/>
    <property type="match status" value="1"/>
</dbReference>
<dbReference type="GO" id="GO:0005525">
    <property type="term" value="F:GTP binding"/>
    <property type="evidence" value="ECO:0007669"/>
    <property type="project" value="InterPro"/>
</dbReference>
<dbReference type="GO" id="GO:0008017">
    <property type="term" value="F:microtubule binding"/>
    <property type="evidence" value="ECO:0007669"/>
    <property type="project" value="TreeGrafter"/>
</dbReference>
<dbReference type="GO" id="GO:0003924">
    <property type="term" value="F:GTPase activity"/>
    <property type="evidence" value="ECO:0007669"/>
    <property type="project" value="InterPro"/>
</dbReference>
<dbReference type="Pfam" id="PF01031">
    <property type="entry name" value="Dynamin_M"/>
    <property type="match status" value="1"/>
</dbReference>
<dbReference type="PANTHER" id="PTHR11566">
    <property type="entry name" value="DYNAMIN"/>
    <property type="match status" value="1"/>
</dbReference>
<name>A0AAD9KQB1_RIDPI</name>
<sequence length="502" mass="56338">MPDSGCDMVGNTDYFAVSPRPGEALGDYPRGQTLVEHYNAHYGRYIDLADQLRTFGLEKEIPLPQVVVIGIQSSGKSSVLESISGVPLPRGTGTVTRTAVELRLHHTAAGRWTAKLWCENDAGEEHKVTLDCPEEVSDAIKTATVFLAGESGVSDRTIIIDICGDNVPDLTLIDLPGLIEMPMEGQAADICDRIEALVLKYISKKEALILVVVAGNSEIATTKALRLAKTADPEGRRTIGVITKVDLVPRGTEQDIVRMVCEPAKYKIQKGFVLVKLRSKEDIDHQVTLQQNAENEARFFLSQTHYRALPESTLGTNSLSNKLTWELVERIKTVLPSLKEETQKRMKDTETELRMMGEGIPKESKEQRKYIAQKFLDFTKKLTRNCDGLYELEDAKDMRLLLQTRPAMEAFAEAVNKLMPAANNEELVERVKEEIRNQRGEELPHFLPYRACQVVVSGLLKEYTVPAMKCLNNYNVIVDNFLRDFRNNTSPTSLVWRTRSSW</sequence>
<reference evidence="4" key="1">
    <citation type="journal article" date="2023" name="Mol. Biol. Evol.">
        <title>Third-Generation Sequencing Reveals the Adaptive Role of the Epigenome in Three Deep-Sea Polychaetes.</title>
        <authorList>
            <person name="Perez M."/>
            <person name="Aroh O."/>
            <person name="Sun Y."/>
            <person name="Lan Y."/>
            <person name="Juniper S.K."/>
            <person name="Young C.R."/>
            <person name="Angers B."/>
            <person name="Qian P.Y."/>
        </authorList>
    </citation>
    <scope>NUCLEOTIDE SEQUENCE</scope>
    <source>
        <strain evidence="4">R07B-5</strain>
    </source>
</reference>
<evidence type="ECO:0000313" key="4">
    <source>
        <dbReference type="EMBL" id="KAK2175400.1"/>
    </source>
</evidence>
<dbReference type="Gene3D" id="1.20.120.1240">
    <property type="entry name" value="Dynamin, middle domain"/>
    <property type="match status" value="1"/>
</dbReference>
<dbReference type="InterPro" id="IPR000375">
    <property type="entry name" value="Dynamin_stalk"/>
</dbReference>
<keyword evidence="5" id="KW-1185">Reference proteome</keyword>
<dbReference type="GO" id="GO:0031623">
    <property type="term" value="P:receptor internalization"/>
    <property type="evidence" value="ECO:0007669"/>
    <property type="project" value="TreeGrafter"/>
</dbReference>
<feature type="domain" description="Dynamin-type G" evidence="3">
    <location>
        <begin position="60"/>
        <end position="336"/>
    </location>
</feature>
<dbReference type="PANTHER" id="PTHR11566:SF231">
    <property type="entry name" value="INTERFERON-INDUCED GTP-BINDING PROTEIN MX"/>
    <property type="match status" value="1"/>
</dbReference>
<dbReference type="EMBL" id="JAODUO010000733">
    <property type="protein sequence ID" value="KAK2175400.1"/>
    <property type="molecule type" value="Genomic_DNA"/>
</dbReference>
<organism evidence="4 5">
    <name type="scientific">Ridgeia piscesae</name>
    <name type="common">Tubeworm</name>
    <dbReference type="NCBI Taxonomy" id="27915"/>
    <lineage>
        <taxon>Eukaryota</taxon>
        <taxon>Metazoa</taxon>
        <taxon>Spiralia</taxon>
        <taxon>Lophotrochozoa</taxon>
        <taxon>Annelida</taxon>
        <taxon>Polychaeta</taxon>
        <taxon>Sedentaria</taxon>
        <taxon>Canalipalpata</taxon>
        <taxon>Sabellida</taxon>
        <taxon>Siboglinidae</taxon>
        <taxon>Ridgeia</taxon>
    </lineage>
</organism>
<dbReference type="InterPro" id="IPR022812">
    <property type="entry name" value="Dynamin"/>
</dbReference>
<dbReference type="PROSITE" id="PS51718">
    <property type="entry name" value="G_DYNAMIN_2"/>
    <property type="match status" value="1"/>
</dbReference>
<dbReference type="GO" id="GO:0005874">
    <property type="term" value="C:microtubule"/>
    <property type="evidence" value="ECO:0007669"/>
    <property type="project" value="TreeGrafter"/>
</dbReference>
<dbReference type="GO" id="GO:0005737">
    <property type="term" value="C:cytoplasm"/>
    <property type="evidence" value="ECO:0007669"/>
    <property type="project" value="TreeGrafter"/>
</dbReference>
<keyword evidence="2" id="KW-0342">GTP-binding</keyword>
<dbReference type="SUPFAM" id="SSF52540">
    <property type="entry name" value="P-loop containing nucleoside triphosphate hydrolases"/>
    <property type="match status" value="1"/>
</dbReference>